<feature type="compositionally biased region" description="Low complexity" evidence="1">
    <location>
        <begin position="43"/>
        <end position="53"/>
    </location>
</feature>
<evidence type="ECO:0000256" key="1">
    <source>
        <dbReference type="SAM" id="MobiDB-lite"/>
    </source>
</evidence>
<protein>
    <submittedName>
        <fullName evidence="2">Uncharacterized protein</fullName>
    </submittedName>
</protein>
<keyword evidence="3" id="KW-1185">Reference proteome</keyword>
<accession>A0A3D8RN76</accession>
<dbReference type="EMBL" id="PDLM01000006">
    <property type="protein sequence ID" value="RDW75396.1"/>
    <property type="molecule type" value="Genomic_DNA"/>
</dbReference>
<dbReference type="AlphaFoldDB" id="A0A3D8RN76"/>
<sequence length="141" mass="15894">MEPGKWHPKTVQSWQEVWSMANPNDLFDPMDPRLITDMTRHPSSIGSSSSGGSKDTDKEQTFNSTPTTNTVRSGNEPTIPVYFEEPEQFYQAPEHESGNLPWGFDQGMESNISSQLSYIDSNPGWQNNLNISRACISPHYI</sequence>
<gene>
    <name evidence="2" type="ORF">BP6252_06538</name>
</gene>
<feature type="region of interest" description="Disordered" evidence="1">
    <location>
        <begin position="22"/>
        <end position="78"/>
    </location>
</feature>
<feature type="compositionally biased region" description="Polar residues" evidence="1">
    <location>
        <begin position="61"/>
        <end position="76"/>
    </location>
</feature>
<reference evidence="2 3" key="1">
    <citation type="journal article" date="2018" name="IMA Fungus">
        <title>IMA Genome-F 9: Draft genome sequence of Annulohypoxylon stygium, Aspergillus mulundensis, Berkeleyomyces basicola (syn. Thielaviopsis basicola), Ceratocystis smalleyi, two Cercospora beticola strains, Coleophoma cylindrospora, Fusarium fracticaudum, Phialophora cf. hyalina, and Morchella septimelata.</title>
        <authorList>
            <person name="Wingfield B.D."/>
            <person name="Bills G.F."/>
            <person name="Dong Y."/>
            <person name="Huang W."/>
            <person name="Nel W.J."/>
            <person name="Swalarsk-Parry B.S."/>
            <person name="Vaghefi N."/>
            <person name="Wilken P.M."/>
            <person name="An Z."/>
            <person name="de Beer Z.W."/>
            <person name="De Vos L."/>
            <person name="Chen L."/>
            <person name="Duong T.A."/>
            <person name="Gao Y."/>
            <person name="Hammerbacher A."/>
            <person name="Kikkert J.R."/>
            <person name="Li Y."/>
            <person name="Li H."/>
            <person name="Li K."/>
            <person name="Li Q."/>
            <person name="Liu X."/>
            <person name="Ma X."/>
            <person name="Naidoo K."/>
            <person name="Pethybridge S.J."/>
            <person name="Sun J."/>
            <person name="Steenkamp E.T."/>
            <person name="van der Nest M.A."/>
            <person name="van Wyk S."/>
            <person name="Wingfield M.J."/>
            <person name="Xiong C."/>
            <person name="Yue Q."/>
            <person name="Zhang X."/>
        </authorList>
    </citation>
    <scope>NUCLEOTIDE SEQUENCE [LARGE SCALE GENOMIC DNA]</scope>
    <source>
        <strain evidence="2 3">BP6252</strain>
    </source>
</reference>
<evidence type="ECO:0000313" key="2">
    <source>
        <dbReference type="EMBL" id="RDW75396.1"/>
    </source>
</evidence>
<proteinExistence type="predicted"/>
<name>A0A3D8RN76_9HELO</name>
<dbReference type="Proteomes" id="UP000256645">
    <property type="component" value="Unassembled WGS sequence"/>
</dbReference>
<evidence type="ECO:0000313" key="3">
    <source>
        <dbReference type="Proteomes" id="UP000256645"/>
    </source>
</evidence>
<comment type="caution">
    <text evidence="2">The sequence shown here is derived from an EMBL/GenBank/DDBJ whole genome shotgun (WGS) entry which is preliminary data.</text>
</comment>
<organism evidence="2 3">
    <name type="scientific">Coleophoma cylindrospora</name>
    <dbReference type="NCBI Taxonomy" id="1849047"/>
    <lineage>
        <taxon>Eukaryota</taxon>
        <taxon>Fungi</taxon>
        <taxon>Dikarya</taxon>
        <taxon>Ascomycota</taxon>
        <taxon>Pezizomycotina</taxon>
        <taxon>Leotiomycetes</taxon>
        <taxon>Helotiales</taxon>
        <taxon>Dermateaceae</taxon>
        <taxon>Coleophoma</taxon>
    </lineage>
</organism>
<dbReference type="OrthoDB" id="10315892at2759"/>